<evidence type="ECO:0000313" key="3">
    <source>
        <dbReference type="Proteomes" id="UP000054270"/>
    </source>
</evidence>
<dbReference type="InterPro" id="IPR041078">
    <property type="entry name" value="Plavaka"/>
</dbReference>
<evidence type="ECO:0000256" key="1">
    <source>
        <dbReference type="SAM" id="MobiDB-lite"/>
    </source>
</evidence>
<feature type="region of interest" description="Disordered" evidence="1">
    <location>
        <begin position="120"/>
        <end position="145"/>
    </location>
</feature>
<keyword evidence="3" id="KW-1185">Reference proteome</keyword>
<feature type="compositionally biased region" description="Polar residues" evidence="1">
    <location>
        <begin position="180"/>
        <end position="199"/>
    </location>
</feature>
<dbReference type="AlphaFoldDB" id="A0A0D2MC04"/>
<dbReference type="OMA" id="TSHETRY"/>
<organism evidence="2 3">
    <name type="scientific">Hypholoma sublateritium (strain FD-334 SS-4)</name>
    <dbReference type="NCBI Taxonomy" id="945553"/>
    <lineage>
        <taxon>Eukaryota</taxon>
        <taxon>Fungi</taxon>
        <taxon>Dikarya</taxon>
        <taxon>Basidiomycota</taxon>
        <taxon>Agaricomycotina</taxon>
        <taxon>Agaricomycetes</taxon>
        <taxon>Agaricomycetidae</taxon>
        <taxon>Agaricales</taxon>
        <taxon>Agaricineae</taxon>
        <taxon>Strophariaceae</taxon>
        <taxon>Hypholoma</taxon>
    </lineage>
</organism>
<dbReference type="Pfam" id="PF18759">
    <property type="entry name" value="Plavaka"/>
    <property type="match status" value="1"/>
</dbReference>
<accession>A0A0D2MC04</accession>
<feature type="region of interest" description="Disordered" evidence="1">
    <location>
        <begin position="180"/>
        <end position="208"/>
    </location>
</feature>
<proteinExistence type="predicted"/>
<dbReference type="EMBL" id="KN817562">
    <property type="protein sequence ID" value="KJA20963.1"/>
    <property type="molecule type" value="Genomic_DNA"/>
</dbReference>
<sequence>MSNRLPTLATRDCRYCGKTLRARGITSHETRYCPHRPAVQVDEQVARGAQANHEEAIAGFILQTDAGAGTGPLFAALASDVPSTSGRTRINRGQSNNITEDEITSDVGVDDLQLEESDEAGHINADHPQSTAEYGGEAEANSPESVTTATLDDIKIIYHPSSNRQTDNYSFEFYCSGPTEQTESTDVDPANSSGTSMGPDSNKRPWHPFPTRTDFKLAEVMLDAHLNRGQIERILSIIWKAMNGSKNSNEATDRVTIQNTADLDNIWDHALRARATGFEKRTFSVAYKQQNLVYDVWLRPLWSWCRELLSDPVLVNEFQWHAEKLYKYNGRIFERFIDEPWTANLWWIAQDNLPPTASPFFIILYADKTRLSSFGTEKGYPVLARCANLPVSIRNGEGPGGGRLVGWLPIPESQEDASNTGKKDFVNVKRTVWHTAFYEIVRSIEQYTELGTSVLCGDQVTRHIFPRVLIISADYEEQ</sequence>
<protein>
    <submittedName>
        <fullName evidence="2">Uncharacterized protein</fullName>
    </submittedName>
</protein>
<gene>
    <name evidence="2" type="ORF">HYPSUDRAFT_203354</name>
</gene>
<dbReference type="Proteomes" id="UP000054270">
    <property type="component" value="Unassembled WGS sequence"/>
</dbReference>
<dbReference type="STRING" id="945553.A0A0D2MC04"/>
<dbReference type="OrthoDB" id="3239511at2759"/>
<reference evidence="3" key="1">
    <citation type="submission" date="2014-04" db="EMBL/GenBank/DDBJ databases">
        <title>Evolutionary Origins and Diversification of the Mycorrhizal Mutualists.</title>
        <authorList>
            <consortium name="DOE Joint Genome Institute"/>
            <consortium name="Mycorrhizal Genomics Consortium"/>
            <person name="Kohler A."/>
            <person name="Kuo A."/>
            <person name="Nagy L.G."/>
            <person name="Floudas D."/>
            <person name="Copeland A."/>
            <person name="Barry K.W."/>
            <person name="Cichocki N."/>
            <person name="Veneault-Fourrey C."/>
            <person name="LaButti K."/>
            <person name="Lindquist E.A."/>
            <person name="Lipzen A."/>
            <person name="Lundell T."/>
            <person name="Morin E."/>
            <person name="Murat C."/>
            <person name="Riley R."/>
            <person name="Ohm R."/>
            <person name="Sun H."/>
            <person name="Tunlid A."/>
            <person name="Henrissat B."/>
            <person name="Grigoriev I.V."/>
            <person name="Hibbett D.S."/>
            <person name="Martin F."/>
        </authorList>
    </citation>
    <scope>NUCLEOTIDE SEQUENCE [LARGE SCALE GENOMIC DNA]</scope>
    <source>
        <strain evidence="3">FD-334 SS-4</strain>
    </source>
</reference>
<name>A0A0D2MC04_HYPSF</name>
<evidence type="ECO:0000313" key="2">
    <source>
        <dbReference type="EMBL" id="KJA20963.1"/>
    </source>
</evidence>